<organism evidence="1 2">
    <name type="scientific">Halteria grandinella</name>
    <dbReference type="NCBI Taxonomy" id="5974"/>
    <lineage>
        <taxon>Eukaryota</taxon>
        <taxon>Sar</taxon>
        <taxon>Alveolata</taxon>
        <taxon>Ciliophora</taxon>
        <taxon>Intramacronucleata</taxon>
        <taxon>Spirotrichea</taxon>
        <taxon>Stichotrichia</taxon>
        <taxon>Sporadotrichida</taxon>
        <taxon>Halteriidae</taxon>
        <taxon>Halteria</taxon>
    </lineage>
</organism>
<accession>A0A8J8P440</accession>
<dbReference type="Proteomes" id="UP000785679">
    <property type="component" value="Unassembled WGS sequence"/>
</dbReference>
<protein>
    <submittedName>
        <fullName evidence="1">Uncharacterized protein</fullName>
    </submittedName>
</protein>
<gene>
    <name evidence="1" type="ORF">FGO68_gene13346</name>
</gene>
<proteinExistence type="predicted"/>
<reference evidence="1" key="1">
    <citation type="submission" date="2019-06" db="EMBL/GenBank/DDBJ databases">
        <authorList>
            <person name="Zheng W."/>
        </authorList>
    </citation>
    <scope>NUCLEOTIDE SEQUENCE</scope>
    <source>
        <strain evidence="1">QDHG01</strain>
    </source>
</reference>
<keyword evidence="2" id="KW-1185">Reference proteome</keyword>
<comment type="caution">
    <text evidence="1">The sequence shown here is derived from an EMBL/GenBank/DDBJ whole genome shotgun (WGS) entry which is preliminary data.</text>
</comment>
<dbReference type="EMBL" id="RRYP01001987">
    <property type="protein sequence ID" value="TNV85256.1"/>
    <property type="molecule type" value="Genomic_DNA"/>
</dbReference>
<evidence type="ECO:0000313" key="2">
    <source>
        <dbReference type="Proteomes" id="UP000785679"/>
    </source>
</evidence>
<sequence length="123" mass="13313">MTLPSMGDSKLAMTGEISTCFSLLLLPTMFILWVASTSPAAEDSIPEICRKGTGASAPELLEGPPYPEPPDMKCWFVSSFSSESANNRLYSSSESCSLNISDWQSQLLLSFLSSVGLRCCEQC</sequence>
<evidence type="ECO:0000313" key="1">
    <source>
        <dbReference type="EMBL" id="TNV85256.1"/>
    </source>
</evidence>
<name>A0A8J8P440_HALGN</name>
<dbReference type="AlphaFoldDB" id="A0A8J8P440"/>